<dbReference type="EMBL" id="UHFN01000007">
    <property type="protein sequence ID" value="SUN59807.1"/>
    <property type="molecule type" value="Genomic_DNA"/>
</dbReference>
<accession>A0A380K6W6</accession>
<dbReference type="SUPFAM" id="SSF54427">
    <property type="entry name" value="NTF2-like"/>
    <property type="match status" value="1"/>
</dbReference>
<reference evidence="2 3" key="1">
    <citation type="submission" date="2018-06" db="EMBL/GenBank/DDBJ databases">
        <authorList>
            <consortium name="Pathogen Informatics"/>
            <person name="Doyle S."/>
        </authorList>
    </citation>
    <scope>NUCLEOTIDE SEQUENCE [LARGE SCALE GENOMIC DNA]</scope>
    <source>
        <strain evidence="2 3">NCTC12224</strain>
    </source>
</reference>
<keyword evidence="3" id="KW-1185">Reference proteome</keyword>
<dbReference type="Gene3D" id="3.10.450.50">
    <property type="match status" value="1"/>
</dbReference>
<proteinExistence type="predicted"/>
<feature type="domain" description="SnoaL-like" evidence="1">
    <location>
        <begin position="10"/>
        <end position="117"/>
    </location>
</feature>
<dbReference type="GO" id="GO:0016853">
    <property type="term" value="F:isomerase activity"/>
    <property type="evidence" value="ECO:0007669"/>
    <property type="project" value="UniProtKB-KW"/>
</dbReference>
<organism evidence="2 3">
    <name type="scientific">Streptococcus hyointestinalis</name>
    <dbReference type="NCBI Taxonomy" id="1337"/>
    <lineage>
        <taxon>Bacteria</taxon>
        <taxon>Bacillati</taxon>
        <taxon>Bacillota</taxon>
        <taxon>Bacilli</taxon>
        <taxon>Lactobacillales</taxon>
        <taxon>Streptococcaceae</taxon>
        <taxon>Streptococcus</taxon>
    </lineage>
</organism>
<dbReference type="InterPro" id="IPR032710">
    <property type="entry name" value="NTF2-like_dom_sf"/>
</dbReference>
<dbReference type="AlphaFoldDB" id="A0A380K6W6"/>
<evidence type="ECO:0000313" key="3">
    <source>
        <dbReference type="Proteomes" id="UP000254924"/>
    </source>
</evidence>
<evidence type="ECO:0000259" key="1">
    <source>
        <dbReference type="Pfam" id="PF12680"/>
    </source>
</evidence>
<dbReference type="Pfam" id="PF12680">
    <property type="entry name" value="SnoaL_2"/>
    <property type="match status" value="1"/>
</dbReference>
<evidence type="ECO:0000313" key="2">
    <source>
        <dbReference type="EMBL" id="SUN59807.1"/>
    </source>
</evidence>
<sequence>MSKATERLNQFLTAISAMEIENVQAMFADNVTQFVPFAPEGTPDNIIGKEAVSATFASLPMMFKSMNYTNIELVETKDEHFAIGFADANATLVNDKPYHQRYVFYVRINEAGLITEYREYMNPIALREAIAQLSQN</sequence>
<protein>
    <submittedName>
        <fullName evidence="2">Ketosteroid isomerase-related protein</fullName>
    </submittedName>
</protein>
<name>A0A380K6W6_9STRE</name>
<dbReference type="Proteomes" id="UP000254924">
    <property type="component" value="Unassembled WGS sequence"/>
</dbReference>
<dbReference type="InterPro" id="IPR037401">
    <property type="entry name" value="SnoaL-like"/>
</dbReference>
<gene>
    <name evidence="2" type="primary">yesE</name>
    <name evidence="2" type="ORF">NCTC12224_00579</name>
</gene>
<keyword evidence="2" id="KW-0413">Isomerase</keyword>